<keyword evidence="1" id="KW-0732">Signal</keyword>
<dbReference type="AlphaFoldDB" id="U6RK34"/>
<feature type="signal peptide" evidence="1">
    <location>
        <begin position="1"/>
        <end position="21"/>
    </location>
</feature>
<name>U6RK34_9BACT</name>
<dbReference type="RefSeq" id="WP_005937329.1">
    <property type="nucleotide sequence ID" value="NZ_KB890321.1"/>
</dbReference>
<evidence type="ECO:0000313" key="3">
    <source>
        <dbReference type="Proteomes" id="UP000017831"/>
    </source>
</evidence>
<dbReference type="HOGENOM" id="CLU_153042_0_0_10"/>
<dbReference type="PATRIC" id="fig|1121098.3.peg.791"/>
<accession>U6RK34</accession>
<gene>
    <name evidence="2" type="ORF">HMPREF1534_00775</name>
</gene>
<feature type="chain" id="PRO_5004678316" evidence="1">
    <location>
        <begin position="22"/>
        <end position="146"/>
    </location>
</feature>
<organism evidence="2 3">
    <name type="scientific">Phocaeicola massiliensis B84634 = Timone 84634 = DSM 17679 = JCM 13223</name>
    <dbReference type="NCBI Taxonomy" id="1121098"/>
    <lineage>
        <taxon>Bacteria</taxon>
        <taxon>Pseudomonadati</taxon>
        <taxon>Bacteroidota</taxon>
        <taxon>Bacteroidia</taxon>
        <taxon>Bacteroidales</taxon>
        <taxon>Bacteroidaceae</taxon>
        <taxon>Phocaeicola</taxon>
    </lineage>
</organism>
<evidence type="ECO:0000256" key="1">
    <source>
        <dbReference type="SAM" id="SignalP"/>
    </source>
</evidence>
<dbReference type="eggNOG" id="ENOG5032Q7T">
    <property type="taxonomic scope" value="Bacteria"/>
</dbReference>
<proteinExistence type="predicted"/>
<dbReference type="EMBL" id="AQHY01000009">
    <property type="protein sequence ID" value="EOA56964.1"/>
    <property type="molecule type" value="Genomic_DNA"/>
</dbReference>
<dbReference type="GeneID" id="60063182"/>
<evidence type="ECO:0000313" key="2">
    <source>
        <dbReference type="EMBL" id="EOA56964.1"/>
    </source>
</evidence>
<sequence>MSKYFKLSIFLCFFLPTILFAQVKDTNNNTFASFICKFINERGLIKCRTVSEGNFLTLVNRADKPVNVMCTWYPFTESGAYKFSRKELIDRRRKKVDFVLIGYGQKPNNPMLYYLVPVSKVKRKMSENALRKYQVGIPVCDLSFAD</sequence>
<keyword evidence="3" id="KW-1185">Reference proteome</keyword>
<protein>
    <submittedName>
        <fullName evidence="2">Uncharacterized protein</fullName>
    </submittedName>
</protein>
<dbReference type="Proteomes" id="UP000017831">
    <property type="component" value="Unassembled WGS sequence"/>
</dbReference>
<reference evidence="2 3" key="1">
    <citation type="submission" date="2013-04" db="EMBL/GenBank/DDBJ databases">
        <title>The Genome Sequence of Bacteroides massiliensis DSM 17679.</title>
        <authorList>
            <consortium name="The Broad Institute Genomics Platform"/>
            <person name="Earl A."/>
            <person name="Ward D."/>
            <person name="Feldgarden M."/>
            <person name="Gevers D."/>
            <person name="Martens E."/>
            <person name="Fenner L."/>
            <person name="Roux V."/>
            <person name="Mallet M.N."/>
            <person name="Raoult D."/>
            <person name="Walker B."/>
            <person name="Young S."/>
            <person name="Zeng Q."/>
            <person name="Gargeya S."/>
            <person name="Fitzgerald M."/>
            <person name="Haas B."/>
            <person name="Abouelleil A."/>
            <person name="Allen A.W."/>
            <person name="Alvarado L."/>
            <person name="Arachchi H.M."/>
            <person name="Berlin A.M."/>
            <person name="Chapman S.B."/>
            <person name="Gainer-Dewar J."/>
            <person name="Goldberg J."/>
            <person name="Griggs A."/>
            <person name="Gujja S."/>
            <person name="Hansen M."/>
            <person name="Howarth C."/>
            <person name="Imamovic A."/>
            <person name="Ireland A."/>
            <person name="Larimer J."/>
            <person name="McCowan C."/>
            <person name="Murphy C."/>
            <person name="Pearson M."/>
            <person name="Poon T.W."/>
            <person name="Priest M."/>
            <person name="Roberts A."/>
            <person name="Saif S."/>
            <person name="Shea T."/>
            <person name="Sisk P."/>
            <person name="Sykes S."/>
            <person name="Wortman J."/>
            <person name="Nusbaum C."/>
            <person name="Birren B."/>
        </authorList>
    </citation>
    <scope>NUCLEOTIDE SEQUENCE [LARGE SCALE GENOMIC DNA]</scope>
    <source>
        <strain evidence="3">B84634 / Timone 84634 / DSM 17679 / JCM 13223</strain>
    </source>
</reference>
<comment type="caution">
    <text evidence="2">The sequence shown here is derived from an EMBL/GenBank/DDBJ whole genome shotgun (WGS) entry which is preliminary data.</text>
</comment>